<evidence type="ECO:0000256" key="2">
    <source>
        <dbReference type="SAM" id="Phobius"/>
    </source>
</evidence>
<dbReference type="Pfam" id="PF16074">
    <property type="entry name" value="PilW"/>
    <property type="match status" value="1"/>
</dbReference>
<proteinExistence type="predicted"/>
<accession>G3A586</accession>
<reference evidence="3" key="2">
    <citation type="submission" date="2011-04" db="EMBL/GenBank/DDBJ databases">
        <authorList>
            <person name="Genoscope - CEA"/>
        </authorList>
    </citation>
    <scope>NUCLEOTIDE SEQUENCE</scope>
    <source>
        <strain evidence="3">R24</strain>
    </source>
</reference>
<keyword evidence="2" id="KW-0472">Membrane</keyword>
<evidence type="ECO:0000313" key="3">
    <source>
        <dbReference type="EMBL" id="CCA89107.1"/>
    </source>
</evidence>
<organism evidence="3">
    <name type="scientific">Ralstonia syzygii R24</name>
    <dbReference type="NCBI Taxonomy" id="907261"/>
    <lineage>
        <taxon>Bacteria</taxon>
        <taxon>Pseudomonadati</taxon>
        <taxon>Pseudomonadota</taxon>
        <taxon>Betaproteobacteria</taxon>
        <taxon>Burkholderiales</taxon>
        <taxon>Burkholderiaceae</taxon>
        <taxon>Ralstonia</taxon>
        <taxon>Ralstonia solanacearum species complex</taxon>
    </lineage>
</organism>
<feature type="region of interest" description="Disordered" evidence="1">
    <location>
        <begin position="1"/>
        <end position="26"/>
    </location>
</feature>
<keyword evidence="2" id="KW-1133">Transmembrane helix</keyword>
<dbReference type="AlphaFoldDB" id="G3A586"/>
<sequence length="345" mass="37176">MRSIEWTTRTARPIGSQHENGLTPGKLNLRVSGDMRRRSPGTHGASLVELLAGMLIGLIVFGIALQLVWVVRARYQRLADEASIDDRGTQALELFASALRQAGWVTDTPASSPVRRWPDTNALPPLVGADDCGGLALIDGVHCAGGGISDSDALLVRFAGRSSQPDGLQADGSVVDCSGYGVPERTEGDGDNPHAGFMLFYVGRAESGEPQLMCRTPSRRDGRLQIGKWTSRGMVTGVETMQLLYTLAATPTSPSTTLSARTLTPAQWRRVQAVHIAVVVRGERVHAHARGTSVAELALFPDVREPIGAAPQDLHFRPTESARRRTVFTATVRLRNPLKCEVDAC</sequence>
<dbReference type="InterPro" id="IPR032092">
    <property type="entry name" value="PilW"/>
</dbReference>
<keyword evidence="2" id="KW-0812">Transmembrane</keyword>
<evidence type="ECO:0000256" key="1">
    <source>
        <dbReference type="SAM" id="MobiDB-lite"/>
    </source>
</evidence>
<dbReference type="EMBL" id="FR854088">
    <property type="protein sequence ID" value="CCA89107.1"/>
    <property type="molecule type" value="Genomic_DNA"/>
</dbReference>
<feature type="transmembrane region" description="Helical" evidence="2">
    <location>
        <begin position="50"/>
        <end position="71"/>
    </location>
</feature>
<dbReference type="GO" id="GO:0043683">
    <property type="term" value="P:type IV pilus assembly"/>
    <property type="evidence" value="ECO:0007669"/>
    <property type="project" value="InterPro"/>
</dbReference>
<protein>
    <submittedName>
        <fullName evidence="3">Putative type VI pilus assembly protein PilW</fullName>
    </submittedName>
</protein>
<feature type="compositionally biased region" description="Polar residues" evidence="1">
    <location>
        <begin position="1"/>
        <end position="10"/>
    </location>
</feature>
<gene>
    <name evidence="3" type="ORF">RALSY_30873</name>
</gene>
<reference evidence="3" key="1">
    <citation type="journal article" date="2011" name="PLoS ONE">
        <title>Ralstonia syzygii, the Blood Disease Bacterium and some Asian R. solanacearum strains form a single genomic species despite divergent lifestyles.</title>
        <authorList>
            <person name="Remenant B."/>
            <person name="de Cambiaire J.C."/>
            <person name="Cellier G."/>
            <person name="Jacobs J.M."/>
            <person name="Mangenot S."/>
            <person name="Barbe V."/>
            <person name="Lajus A."/>
            <person name="Vallenet D."/>
            <person name="Medigue C."/>
            <person name="Fegan M."/>
            <person name="Allen C."/>
            <person name="Prior P."/>
        </authorList>
    </citation>
    <scope>NUCLEOTIDE SEQUENCE</scope>
    <source>
        <strain evidence="3">R24</strain>
    </source>
</reference>
<name>G3A586_9RALS</name>